<dbReference type="EMBL" id="CACRYR010000373">
    <property type="protein sequence ID" value="VZR45877.1"/>
    <property type="molecule type" value="Genomic_DNA"/>
</dbReference>
<name>A0A148HXM8_ECOLX</name>
<dbReference type="Proteomes" id="UP000250561">
    <property type="component" value="Unassembled WGS sequence"/>
</dbReference>
<evidence type="ECO:0000313" key="3">
    <source>
        <dbReference type="EMBL" id="VZR45877.1"/>
    </source>
</evidence>
<evidence type="ECO:0000313" key="6">
    <source>
        <dbReference type="Proteomes" id="UP000629265"/>
    </source>
</evidence>
<dbReference type="Proteomes" id="UP000629265">
    <property type="component" value="Unassembled WGS sequence"/>
</dbReference>
<proteinExistence type="predicted"/>
<evidence type="ECO:0000313" key="5">
    <source>
        <dbReference type="Proteomes" id="UP000250671"/>
    </source>
</evidence>
<evidence type="ECO:0000313" key="2">
    <source>
        <dbReference type="EMBL" id="SQP85684.1"/>
    </source>
</evidence>
<gene>
    <name evidence="3" type="ORF">IDONEFKE_01115</name>
    <name evidence="1" type="ORF">NCTC11126_03055</name>
    <name evidence="2" type="ORF">SAMEA3752557_04316</name>
</gene>
<dbReference type="Proteomes" id="UP000250671">
    <property type="component" value="Unassembled WGS sequence"/>
</dbReference>
<dbReference type="EMBL" id="UARS01000006">
    <property type="protein sequence ID" value="SPW45774.1"/>
    <property type="molecule type" value="Genomic_DNA"/>
</dbReference>
<organism evidence="2 5">
    <name type="scientific">Escherichia coli</name>
    <dbReference type="NCBI Taxonomy" id="562"/>
    <lineage>
        <taxon>Bacteria</taxon>
        <taxon>Pseudomonadati</taxon>
        <taxon>Pseudomonadota</taxon>
        <taxon>Gammaproteobacteria</taxon>
        <taxon>Enterobacterales</taxon>
        <taxon>Enterobacteriaceae</taxon>
        <taxon>Escherichia</taxon>
    </lineage>
</organism>
<reference evidence="4 5" key="1">
    <citation type="submission" date="2018-06" db="EMBL/GenBank/DDBJ databases">
        <authorList>
            <consortium name="Pathogen Informatics"/>
            <person name="Doyle S."/>
        </authorList>
    </citation>
    <scope>NUCLEOTIDE SEQUENCE [LARGE SCALE GENOMIC DNA]</scope>
    <source>
        <strain evidence="1 4">NCTC11126</strain>
        <strain evidence="2 5">VREC0535</strain>
    </source>
</reference>
<reference evidence="3 6" key="2">
    <citation type="submission" date="2019-11" db="EMBL/GenBank/DDBJ databases">
        <authorList>
            <person name="Haines EK M."/>
        </authorList>
    </citation>
    <scope>NUCLEOTIDE SEQUENCE [LARGE SCALE GENOMIC DNA]</scope>
    <source>
        <strain evidence="3">KR2729</strain>
    </source>
</reference>
<dbReference type="EMBL" id="UCZA01000030">
    <property type="protein sequence ID" value="SQP85684.1"/>
    <property type="molecule type" value="Genomic_DNA"/>
</dbReference>
<dbReference type="AlphaFoldDB" id="A0A148HXM8"/>
<protein>
    <submittedName>
        <fullName evidence="2">Uncharacterized protein</fullName>
    </submittedName>
</protein>
<accession>A0A148HXM8</accession>
<evidence type="ECO:0000313" key="1">
    <source>
        <dbReference type="EMBL" id="SPW45774.1"/>
    </source>
</evidence>
<evidence type="ECO:0000313" key="4">
    <source>
        <dbReference type="Proteomes" id="UP000250561"/>
    </source>
</evidence>
<sequence length="43" mass="4918">MRLFVSSVSEKYKVSACVNPLATLPCIQQNQTPRTCNFDNEQR</sequence>